<dbReference type="InterPro" id="IPR010428">
    <property type="entry name" value="Zincin_1"/>
</dbReference>
<evidence type="ECO:0000313" key="1">
    <source>
        <dbReference type="EMBL" id="MBK1880970.1"/>
    </source>
</evidence>
<sequence length="128" mass="14189">MNFAIAGLPLAARSPMMNFESLKAWAEEETRAVVKILPKEVKEAAGKCAVSYETKPAADQDDDDLKGDELGVFVGASHDEIDGELPPRIRLFLSNVWEWVEEDEQDFRDEVGTVYLNELGLFLDSIGG</sequence>
<reference evidence="1" key="1">
    <citation type="submission" date="2021-01" db="EMBL/GenBank/DDBJ databases">
        <title>Modified the classification status of verrucomicrobia.</title>
        <authorList>
            <person name="Feng X."/>
        </authorList>
    </citation>
    <scope>NUCLEOTIDE SEQUENCE</scope>
    <source>
        <strain evidence="1">KCTC 22041</strain>
    </source>
</reference>
<proteinExistence type="predicted"/>
<gene>
    <name evidence="1" type="ORF">JIN85_01005</name>
</gene>
<protein>
    <submittedName>
        <fullName evidence="1">Metallopeptidase family protein</fullName>
    </submittedName>
</protein>
<organism evidence="1 2">
    <name type="scientific">Luteolibacter pohnpeiensis</name>
    <dbReference type="NCBI Taxonomy" id="454153"/>
    <lineage>
        <taxon>Bacteria</taxon>
        <taxon>Pseudomonadati</taxon>
        <taxon>Verrucomicrobiota</taxon>
        <taxon>Verrucomicrobiia</taxon>
        <taxon>Verrucomicrobiales</taxon>
        <taxon>Verrucomicrobiaceae</taxon>
        <taxon>Luteolibacter</taxon>
    </lineage>
</organism>
<keyword evidence="2" id="KW-1185">Reference proteome</keyword>
<dbReference type="AlphaFoldDB" id="A0A934VUB8"/>
<dbReference type="Proteomes" id="UP000603141">
    <property type="component" value="Unassembled WGS sequence"/>
</dbReference>
<dbReference type="Pfam" id="PF06262">
    <property type="entry name" value="Zincin_1"/>
    <property type="match status" value="1"/>
</dbReference>
<dbReference type="Gene3D" id="3.30.2010.20">
    <property type="match status" value="1"/>
</dbReference>
<dbReference type="InterPro" id="IPR038555">
    <property type="entry name" value="Zincin_1_sf"/>
</dbReference>
<name>A0A934VUB8_9BACT</name>
<dbReference type="SUPFAM" id="SSF55486">
    <property type="entry name" value="Metalloproteases ('zincins'), catalytic domain"/>
    <property type="match status" value="1"/>
</dbReference>
<accession>A0A934VUB8</accession>
<evidence type="ECO:0000313" key="2">
    <source>
        <dbReference type="Proteomes" id="UP000603141"/>
    </source>
</evidence>
<comment type="caution">
    <text evidence="1">The sequence shown here is derived from an EMBL/GenBank/DDBJ whole genome shotgun (WGS) entry which is preliminary data.</text>
</comment>
<dbReference type="EMBL" id="JAENIJ010000001">
    <property type="protein sequence ID" value="MBK1880970.1"/>
    <property type="molecule type" value="Genomic_DNA"/>
</dbReference>
<dbReference type="RefSeq" id="WP_200266683.1">
    <property type="nucleotide sequence ID" value="NZ_JAENIJ010000001.1"/>
</dbReference>